<name>A0A2Z6G8X9_9PROT</name>
<sequence>MMIAAIVDVSMTMIADVIETKLSSLIKKPASAGFFIAC</sequence>
<reference evidence="1 2" key="1">
    <citation type="submission" date="2018-06" db="EMBL/GenBank/DDBJ databases">
        <title>OYT1 Genome Sequencing.</title>
        <authorList>
            <person name="Kato S."/>
            <person name="Itoh T."/>
            <person name="Ohkuma M."/>
        </authorList>
    </citation>
    <scope>NUCLEOTIDE SEQUENCE [LARGE SCALE GENOMIC DNA]</scope>
    <source>
        <strain evidence="1 2">OYT1</strain>
    </source>
</reference>
<gene>
    <name evidence="1" type="ORF">OYT1_ch0344</name>
</gene>
<evidence type="ECO:0000313" key="1">
    <source>
        <dbReference type="EMBL" id="BBE49917.1"/>
    </source>
</evidence>
<dbReference type="KEGG" id="fam:OYT1_ch0344"/>
<proteinExistence type="predicted"/>
<dbReference type="STRING" id="1188319.OYT1_00407"/>
<evidence type="ECO:0000313" key="2">
    <source>
        <dbReference type="Proteomes" id="UP000033070"/>
    </source>
</evidence>
<keyword evidence="2" id="KW-1185">Reference proteome</keyword>
<protein>
    <submittedName>
        <fullName evidence="1">Uncharacterized protein</fullName>
    </submittedName>
</protein>
<dbReference type="AlphaFoldDB" id="A0A2Z6G8X9"/>
<accession>A0A2Z6G8X9</accession>
<organism evidence="1 2">
    <name type="scientific">Ferriphaselus amnicola</name>
    <dbReference type="NCBI Taxonomy" id="1188319"/>
    <lineage>
        <taxon>Bacteria</taxon>
        <taxon>Pseudomonadati</taxon>
        <taxon>Pseudomonadota</taxon>
        <taxon>Betaproteobacteria</taxon>
        <taxon>Nitrosomonadales</taxon>
        <taxon>Gallionellaceae</taxon>
        <taxon>Ferriphaselus</taxon>
    </lineage>
</organism>
<dbReference type="EMBL" id="AP018738">
    <property type="protein sequence ID" value="BBE49917.1"/>
    <property type="molecule type" value="Genomic_DNA"/>
</dbReference>
<dbReference type="Proteomes" id="UP000033070">
    <property type="component" value="Chromosome"/>
</dbReference>